<evidence type="ECO:0000313" key="1">
    <source>
        <dbReference type="EMBL" id="KAJ8644902.1"/>
    </source>
</evidence>
<comment type="caution">
    <text evidence="1">The sequence shown here is derived from an EMBL/GenBank/DDBJ whole genome shotgun (WGS) entry which is preliminary data.</text>
</comment>
<dbReference type="Proteomes" id="UP001234297">
    <property type="component" value="Chromosome 2"/>
</dbReference>
<sequence length="128" mass="14579">MIPSLLNFLSIPSGTDYDFHSDKEERKLEKLVTCELVFMAERDDGEKHGDKKTVSTVSPYHLNSNDNPGNIITQVQLKGDNYDEWARAMRSSLRAKKKYGFIAGTIPQPDEKLADLEDWWTVNSMLVS</sequence>
<evidence type="ECO:0000313" key="2">
    <source>
        <dbReference type="Proteomes" id="UP001234297"/>
    </source>
</evidence>
<proteinExistence type="predicted"/>
<name>A0ACC2MGS5_PERAE</name>
<accession>A0ACC2MGS5</accession>
<protein>
    <submittedName>
        <fullName evidence="1">Uncharacterized protein</fullName>
    </submittedName>
</protein>
<gene>
    <name evidence="1" type="ORF">MRB53_006650</name>
</gene>
<reference evidence="1 2" key="1">
    <citation type="journal article" date="2022" name="Hortic Res">
        <title>A haplotype resolved chromosomal level avocado genome allows analysis of novel avocado genes.</title>
        <authorList>
            <person name="Nath O."/>
            <person name="Fletcher S.J."/>
            <person name="Hayward A."/>
            <person name="Shaw L.M."/>
            <person name="Masouleh A.K."/>
            <person name="Furtado A."/>
            <person name="Henry R.J."/>
            <person name="Mitter N."/>
        </authorList>
    </citation>
    <scope>NUCLEOTIDE SEQUENCE [LARGE SCALE GENOMIC DNA]</scope>
    <source>
        <strain evidence="2">cv. Hass</strain>
    </source>
</reference>
<keyword evidence="2" id="KW-1185">Reference proteome</keyword>
<organism evidence="1 2">
    <name type="scientific">Persea americana</name>
    <name type="common">Avocado</name>
    <dbReference type="NCBI Taxonomy" id="3435"/>
    <lineage>
        <taxon>Eukaryota</taxon>
        <taxon>Viridiplantae</taxon>
        <taxon>Streptophyta</taxon>
        <taxon>Embryophyta</taxon>
        <taxon>Tracheophyta</taxon>
        <taxon>Spermatophyta</taxon>
        <taxon>Magnoliopsida</taxon>
        <taxon>Magnoliidae</taxon>
        <taxon>Laurales</taxon>
        <taxon>Lauraceae</taxon>
        <taxon>Persea</taxon>
    </lineage>
</organism>
<dbReference type="EMBL" id="CM056810">
    <property type="protein sequence ID" value="KAJ8644902.1"/>
    <property type="molecule type" value="Genomic_DNA"/>
</dbReference>